<reference evidence="2" key="2">
    <citation type="journal article" date="2016" name="Front. Microbiol.">
        <title>The Regulatory Protein RosR Affects Rhizobium leguminosarum bv. trifolii Protein Profiles, Cell Surface Properties, and Symbiosis with Clover.</title>
        <authorList>
            <person name="Rachwal K."/>
            <person name="Boguszewska A."/>
            <person name="Kopcinska J."/>
            <person name="Karas M."/>
            <person name="Tchorzewski M."/>
            <person name="Janczarek M."/>
        </authorList>
    </citation>
    <scope>NUCLEOTIDE SEQUENCE</scope>
    <source>
        <strain evidence="2">Rt24.2</strain>
    </source>
</reference>
<feature type="compositionally biased region" description="Acidic residues" evidence="1">
    <location>
        <begin position="196"/>
        <end position="210"/>
    </location>
</feature>
<name>A0A1C9HX23_RHILT</name>
<dbReference type="EMBL" id="KX488871">
    <property type="protein sequence ID" value="AOO91235.1"/>
    <property type="molecule type" value="Genomic_DNA"/>
</dbReference>
<dbReference type="AlphaFoldDB" id="A0A1C9HX23"/>
<proteinExistence type="predicted"/>
<accession>A0A1C9HX23</accession>
<evidence type="ECO:0000256" key="1">
    <source>
        <dbReference type="SAM" id="MobiDB-lite"/>
    </source>
</evidence>
<feature type="region of interest" description="Disordered" evidence="1">
    <location>
        <begin position="196"/>
        <end position="215"/>
    </location>
</feature>
<evidence type="ECO:0000313" key="2">
    <source>
        <dbReference type="EMBL" id="AOO91235.1"/>
    </source>
</evidence>
<dbReference type="RefSeq" id="WP_141678145.1">
    <property type="nucleotide sequence ID" value="NZ_MAMO01000037.1"/>
</dbReference>
<reference evidence="2" key="1">
    <citation type="journal article" date="2015" name="BMC Genomics">
        <title>Transcriptome profiling of a Rhizobium leguminosarum bv. trifolii rosR mutant reveals the role of the transcriptional regulator RosR in motility, synthesis of cell-surface components, and other cellular processes.</title>
        <authorList>
            <person name="Rachwal K."/>
            <person name="Matczynska E."/>
            <person name="Janczarek M."/>
        </authorList>
    </citation>
    <scope>NUCLEOTIDE SEQUENCE</scope>
    <source>
        <strain evidence="2">Rt24.2</strain>
    </source>
</reference>
<organism evidence="2">
    <name type="scientific">Rhizobium leguminosarum bv. trifolii</name>
    <dbReference type="NCBI Taxonomy" id="386"/>
    <lineage>
        <taxon>Bacteria</taxon>
        <taxon>Pseudomonadati</taxon>
        <taxon>Pseudomonadota</taxon>
        <taxon>Alphaproteobacteria</taxon>
        <taxon>Hyphomicrobiales</taxon>
        <taxon>Rhizobiaceae</taxon>
        <taxon>Rhizobium/Agrobacterium group</taxon>
        <taxon>Rhizobium</taxon>
    </lineage>
</organism>
<protein>
    <submittedName>
        <fullName evidence="2">Uncharacterized protein</fullName>
    </submittedName>
</protein>
<sequence length="426" mass="47846">MALDEDRQAKAIAAEWGVDPDLLDQADWEIESIDTNDGFAAGYFVRFDEETDRELLHQLGVKSGEFYRELSINAFDQPDFELVEPAERQNDGRRAYFIDEERFTPSQFRKLSKRRKVQAMVQWFHENYEDPAVRMPYESAEGGYQWIWGGPYDAGEQIGDEFSDISDQASIDEAAAEITGDGLSDWAPKARREDYAQDEDWNLPGEDEDWNQPGSRQDYTRTVIRRTDPTPEGEAYLTDGAGRSLTDENGRRLVIGGPIIRSVASNFSDFRFGESNFGGSGEVPLDFRKELLTRIESLEDSLRTYRQNLPPRSHNRPPELVEPDPISPIEIRVVAEVTIELRKEAEQPQPDPAKLEAEASKLKVIAGSILAWFGRKADTAVDSAITWAIPALGAAWALAGPDKLYANISAVIETVSLWAQHLASGI</sequence>